<accession>A0A1N7NPL9</accession>
<proteinExistence type="predicted"/>
<reference evidence="2" key="1">
    <citation type="submission" date="2017-01" db="EMBL/GenBank/DDBJ databases">
        <authorList>
            <person name="Varghese N."/>
            <person name="Submissions S."/>
        </authorList>
    </citation>
    <scope>NUCLEOTIDE SEQUENCE [LARGE SCALE GENOMIC DNA]</scope>
    <source>
        <strain evidence="2">DSM 19945</strain>
    </source>
</reference>
<keyword evidence="2" id="KW-1185">Reference proteome</keyword>
<dbReference type="EMBL" id="FTOG01000008">
    <property type="protein sequence ID" value="SIT00257.1"/>
    <property type="molecule type" value="Genomic_DNA"/>
</dbReference>
<dbReference type="Proteomes" id="UP000186221">
    <property type="component" value="Unassembled WGS sequence"/>
</dbReference>
<name>A0A1N7NPL9_9RHOB</name>
<organism evidence="1 2">
    <name type="scientific">Rhodobacter aestuarii</name>
    <dbReference type="NCBI Taxonomy" id="453582"/>
    <lineage>
        <taxon>Bacteria</taxon>
        <taxon>Pseudomonadati</taxon>
        <taxon>Pseudomonadota</taxon>
        <taxon>Alphaproteobacteria</taxon>
        <taxon>Rhodobacterales</taxon>
        <taxon>Rhodobacter group</taxon>
        <taxon>Rhodobacter</taxon>
    </lineage>
</organism>
<evidence type="ECO:0000313" key="2">
    <source>
        <dbReference type="Proteomes" id="UP000186221"/>
    </source>
</evidence>
<evidence type="ECO:0000313" key="1">
    <source>
        <dbReference type="EMBL" id="SIT00257.1"/>
    </source>
</evidence>
<protein>
    <submittedName>
        <fullName evidence="1">Uncharacterized protein</fullName>
    </submittedName>
</protein>
<sequence length="96" mass="9964">MRPLSEQKEPKVHLIVGTKTLPEIALRRIPGGYEAVAAGDALRRLIDASFAGASIEVMGAGAEGAAPVQGLDVTDIRMAGATTTVTLMKSTTHAVH</sequence>
<gene>
    <name evidence="1" type="ORF">SAMN05421580_10860</name>
</gene>
<dbReference type="AlphaFoldDB" id="A0A1N7NPL9"/>